<accession>A0A8S3EAZ3</accession>
<dbReference type="EMBL" id="CAJOBI010232452">
    <property type="protein sequence ID" value="CAF5067703.1"/>
    <property type="molecule type" value="Genomic_DNA"/>
</dbReference>
<evidence type="ECO:0000313" key="2">
    <source>
        <dbReference type="EMBL" id="CAF5067703.1"/>
    </source>
</evidence>
<proteinExistence type="predicted"/>
<feature type="non-terminal residue" evidence="2">
    <location>
        <position position="1"/>
    </location>
</feature>
<feature type="compositionally biased region" description="Acidic residues" evidence="1">
    <location>
        <begin position="27"/>
        <end position="43"/>
    </location>
</feature>
<evidence type="ECO:0000256" key="1">
    <source>
        <dbReference type="SAM" id="MobiDB-lite"/>
    </source>
</evidence>
<feature type="region of interest" description="Disordered" evidence="1">
    <location>
        <begin position="24"/>
        <end position="43"/>
    </location>
</feature>
<gene>
    <name evidence="2" type="ORF">SMN809_LOCUS60115</name>
</gene>
<organism evidence="2 3">
    <name type="scientific">Rotaria magnacalcarata</name>
    <dbReference type="NCBI Taxonomy" id="392030"/>
    <lineage>
        <taxon>Eukaryota</taxon>
        <taxon>Metazoa</taxon>
        <taxon>Spiralia</taxon>
        <taxon>Gnathifera</taxon>
        <taxon>Rotifera</taxon>
        <taxon>Eurotatoria</taxon>
        <taxon>Bdelloidea</taxon>
        <taxon>Philodinida</taxon>
        <taxon>Philodinidae</taxon>
        <taxon>Rotaria</taxon>
    </lineage>
</organism>
<comment type="caution">
    <text evidence="2">The sequence shown here is derived from an EMBL/GenBank/DDBJ whole genome shotgun (WGS) entry which is preliminary data.</text>
</comment>
<evidence type="ECO:0000313" key="3">
    <source>
        <dbReference type="Proteomes" id="UP000676336"/>
    </source>
</evidence>
<sequence>IVYYGLYQVYRNKDHLLYLHGHVDGGDVVDDDDDDDDDDDETL</sequence>
<dbReference type="Proteomes" id="UP000676336">
    <property type="component" value="Unassembled WGS sequence"/>
</dbReference>
<dbReference type="AlphaFoldDB" id="A0A8S3EAZ3"/>
<name>A0A8S3EAZ3_9BILA</name>
<reference evidence="2" key="1">
    <citation type="submission" date="2021-02" db="EMBL/GenBank/DDBJ databases">
        <authorList>
            <person name="Nowell W R."/>
        </authorList>
    </citation>
    <scope>NUCLEOTIDE SEQUENCE</scope>
</reference>
<protein>
    <submittedName>
        <fullName evidence="2">Uncharacterized protein</fullName>
    </submittedName>
</protein>